<dbReference type="Pfam" id="PF09359">
    <property type="entry name" value="VTC"/>
    <property type="match status" value="1"/>
</dbReference>
<dbReference type="EMBL" id="BDFE01000015">
    <property type="protein sequence ID" value="GAU08267.1"/>
    <property type="molecule type" value="Genomic_DNA"/>
</dbReference>
<dbReference type="Proteomes" id="UP000095200">
    <property type="component" value="Unassembled WGS sequence"/>
</dbReference>
<keyword evidence="3" id="KW-1185">Reference proteome</keyword>
<dbReference type="CDD" id="cd07750">
    <property type="entry name" value="PolyPPase_VTC_like"/>
    <property type="match status" value="1"/>
</dbReference>
<dbReference type="RefSeq" id="WP_069857770.1">
    <property type="nucleotide sequence ID" value="NZ_BDFE01000015.1"/>
</dbReference>
<dbReference type="InterPro" id="IPR018966">
    <property type="entry name" value="VTC_domain"/>
</dbReference>
<evidence type="ECO:0000313" key="3">
    <source>
        <dbReference type="Proteomes" id="UP000095200"/>
    </source>
</evidence>
<proteinExistence type="predicted"/>
<reference evidence="3" key="1">
    <citation type="submission" date="2016-06" db="EMBL/GenBank/DDBJ databases">
        <title>Draft genome sequence of Desulfoplanes formicivorans strain Pf12B.</title>
        <authorList>
            <person name="Watanabe M."/>
            <person name="Kojima H."/>
            <person name="Fukui M."/>
        </authorList>
    </citation>
    <scope>NUCLEOTIDE SEQUENCE [LARGE SCALE GENOMIC DNA]</scope>
    <source>
        <strain evidence="3">Pf12B</strain>
    </source>
</reference>
<protein>
    <recommendedName>
        <fullName evidence="1">VTC domain-containing protein</fullName>
    </recommendedName>
</protein>
<sequence>MQLRYERKYLVPEDQTSQLAGLLNLHPACFREVYPPRFVNSIYFDDPQCTNWQQSEEGFCHRRKIRIRWYGALQGTIREPRLEIKSKQGHLGRKTLFPMSQFTMGSTMDMLHIKEIINGSDIPKGIRHLMQLYTPSLMNRYHRTYLLSADGHYRLTIDRNITYFPLTSHFAHIGTGMTDPITTVLELKYDRSMDSKAPSIARYWPFRLSRKSKYATGMNLTRFALSR</sequence>
<gene>
    <name evidence="2" type="ORF">DPF_0970</name>
</gene>
<feature type="domain" description="VTC" evidence="1">
    <location>
        <begin position="4"/>
        <end position="220"/>
    </location>
</feature>
<organism evidence="2 3">
    <name type="scientific">Desulfoplanes formicivorans</name>
    <dbReference type="NCBI Taxonomy" id="1592317"/>
    <lineage>
        <taxon>Bacteria</taxon>
        <taxon>Pseudomonadati</taxon>
        <taxon>Thermodesulfobacteriota</taxon>
        <taxon>Desulfovibrionia</taxon>
        <taxon>Desulfovibrionales</taxon>
        <taxon>Desulfoplanaceae</taxon>
        <taxon>Desulfoplanes</taxon>
    </lineage>
</organism>
<dbReference type="OrthoDB" id="541850at2"/>
<evidence type="ECO:0000259" key="1">
    <source>
        <dbReference type="Pfam" id="PF09359"/>
    </source>
</evidence>
<comment type="caution">
    <text evidence="2">The sequence shown here is derived from an EMBL/GenBank/DDBJ whole genome shotgun (WGS) entry which is preliminary data.</text>
</comment>
<name>A0A194ADW4_9BACT</name>
<dbReference type="InterPro" id="IPR042267">
    <property type="entry name" value="VTC_sf"/>
</dbReference>
<accession>A0A194ADW4</accession>
<dbReference type="AlphaFoldDB" id="A0A194ADW4"/>
<dbReference type="STRING" id="1592317.DPF_0970"/>
<evidence type="ECO:0000313" key="2">
    <source>
        <dbReference type="EMBL" id="GAU08267.1"/>
    </source>
</evidence>
<dbReference type="GO" id="GO:0006799">
    <property type="term" value="P:polyphosphate biosynthetic process"/>
    <property type="evidence" value="ECO:0007669"/>
    <property type="project" value="UniProtKB-ARBA"/>
</dbReference>
<dbReference type="Gene3D" id="3.20.100.30">
    <property type="entry name" value="VTC, catalytic tunnel domain"/>
    <property type="match status" value="1"/>
</dbReference>